<sequence>MFHWQCLEGLQEFSQIEQHTQDNT</sequence>
<evidence type="ECO:0000313" key="1">
    <source>
        <dbReference type="EMBL" id="JAH20403.1"/>
    </source>
</evidence>
<proteinExistence type="predicted"/>
<protein>
    <submittedName>
        <fullName evidence="1">Uncharacterized protein</fullName>
    </submittedName>
</protein>
<accession>A0A0E9QWC5</accession>
<dbReference type="AlphaFoldDB" id="A0A0E9QWC5"/>
<reference evidence="1" key="1">
    <citation type="submission" date="2014-11" db="EMBL/GenBank/DDBJ databases">
        <authorList>
            <person name="Amaro Gonzalez C."/>
        </authorList>
    </citation>
    <scope>NUCLEOTIDE SEQUENCE</scope>
</reference>
<organism evidence="1">
    <name type="scientific">Anguilla anguilla</name>
    <name type="common">European freshwater eel</name>
    <name type="synonym">Muraena anguilla</name>
    <dbReference type="NCBI Taxonomy" id="7936"/>
    <lineage>
        <taxon>Eukaryota</taxon>
        <taxon>Metazoa</taxon>
        <taxon>Chordata</taxon>
        <taxon>Craniata</taxon>
        <taxon>Vertebrata</taxon>
        <taxon>Euteleostomi</taxon>
        <taxon>Actinopterygii</taxon>
        <taxon>Neopterygii</taxon>
        <taxon>Teleostei</taxon>
        <taxon>Anguilliformes</taxon>
        <taxon>Anguillidae</taxon>
        <taxon>Anguilla</taxon>
    </lineage>
</organism>
<dbReference type="EMBL" id="GBXM01088174">
    <property type="protein sequence ID" value="JAH20403.1"/>
    <property type="molecule type" value="Transcribed_RNA"/>
</dbReference>
<reference evidence="1" key="2">
    <citation type="journal article" date="2015" name="Fish Shellfish Immunol.">
        <title>Early steps in the European eel (Anguilla anguilla)-Vibrio vulnificus interaction in the gills: Role of the RtxA13 toxin.</title>
        <authorList>
            <person name="Callol A."/>
            <person name="Pajuelo D."/>
            <person name="Ebbesson L."/>
            <person name="Teles M."/>
            <person name="MacKenzie S."/>
            <person name="Amaro C."/>
        </authorList>
    </citation>
    <scope>NUCLEOTIDE SEQUENCE</scope>
</reference>
<name>A0A0E9QWC5_ANGAN</name>